<gene>
    <name evidence="1" type="ORF">EV686_10383</name>
</gene>
<protein>
    <submittedName>
        <fullName evidence="1">P2 family phage major capsid protein</fullName>
    </submittedName>
</protein>
<comment type="caution">
    <text evidence="1">The sequence shown here is derived from an EMBL/GenBank/DDBJ whole genome shotgun (WGS) entry which is preliminary data.</text>
</comment>
<dbReference type="AlphaFoldDB" id="A0A4R3V9T2"/>
<dbReference type="InterPro" id="IPR006441">
    <property type="entry name" value="Phage_P2_GpN"/>
</dbReference>
<organism evidence="1 2">
    <name type="scientific">Paracandidimonas soli</name>
    <dbReference type="NCBI Taxonomy" id="1917182"/>
    <lineage>
        <taxon>Bacteria</taxon>
        <taxon>Pseudomonadati</taxon>
        <taxon>Pseudomonadota</taxon>
        <taxon>Betaproteobacteria</taxon>
        <taxon>Burkholderiales</taxon>
        <taxon>Alcaligenaceae</taxon>
        <taxon>Paracandidimonas</taxon>
    </lineage>
</organism>
<evidence type="ECO:0000313" key="1">
    <source>
        <dbReference type="EMBL" id="TCV00503.1"/>
    </source>
</evidence>
<dbReference type="Pfam" id="PF05125">
    <property type="entry name" value="Phage_cap_P2"/>
    <property type="match status" value="1"/>
</dbReference>
<dbReference type="NCBIfam" id="TIGR01551">
    <property type="entry name" value="major_capsid_P2"/>
    <property type="match status" value="1"/>
</dbReference>
<dbReference type="Proteomes" id="UP000294692">
    <property type="component" value="Unassembled WGS sequence"/>
</dbReference>
<evidence type="ECO:0000313" key="2">
    <source>
        <dbReference type="Proteomes" id="UP000294692"/>
    </source>
</evidence>
<accession>A0A4R3V9T2</accession>
<proteinExistence type="predicted"/>
<dbReference type="EMBL" id="SMBX01000003">
    <property type="protein sequence ID" value="TCV00503.1"/>
    <property type="molecule type" value="Genomic_DNA"/>
</dbReference>
<dbReference type="OrthoDB" id="5464529at2"/>
<dbReference type="RefSeq" id="WP_132475076.1">
    <property type="nucleotide sequence ID" value="NZ_JBHRVM010000001.1"/>
</dbReference>
<name>A0A4R3V9T2_9BURK</name>
<keyword evidence="2" id="KW-1185">Reference proteome</keyword>
<sequence>MRNDTRLKFNEYLSRLATLNEVSVEAVVSKFTAAPSVQQTLENKIQESSDFLRSINTYLVDEQEGERIGMGVTGPIASTTDTTEADRTPRDVKALDDNRYRCEQTNYDTYLRYATLDAWAKFPDFQVRLAKAIIQRIALDRIMVGFNGVSRADTSNIATNPLLQDVNIGWLQKIRVKAPGRHLFETEEDSGKVTVGGAGDEYKTLDGVIFDVVNSMVEPWFRNDPKLVAVVGRQLMSDKYFPLVNAKQAPTETLASDIIISQKRVGNLPAVQVPYFPDNAVLITRLDNLSTYVQRGSQRRSVIDNPKRDRVDTFQSSNDAFELEDYGCAALVENIEIAAG</sequence>
<reference evidence="1 2" key="1">
    <citation type="submission" date="2019-03" db="EMBL/GenBank/DDBJ databases">
        <title>Genomic Encyclopedia of Type Strains, Phase IV (KMG-IV): sequencing the most valuable type-strain genomes for metagenomic binning, comparative biology and taxonomic classification.</title>
        <authorList>
            <person name="Goeker M."/>
        </authorList>
    </citation>
    <scope>NUCLEOTIDE SEQUENCE [LARGE SCALE GENOMIC DNA]</scope>
    <source>
        <strain evidence="1 2">DSM 100048</strain>
    </source>
</reference>